<dbReference type="Pfam" id="PF00520">
    <property type="entry name" value="Ion_trans"/>
    <property type="match status" value="1"/>
</dbReference>
<feature type="region of interest" description="Disordered" evidence="13">
    <location>
        <begin position="83"/>
        <end position="127"/>
    </location>
</feature>
<feature type="transmembrane region" description="Helical" evidence="14">
    <location>
        <begin position="196"/>
        <end position="216"/>
    </location>
</feature>
<sequence>MAEQFSANPGRPPMVNICPPSPQNNEENKTANFNYAGNRVDINLSQNNLKDNRDKKIAVDSMEGAGGGGGKTSSVTVPLANNAEDDMSDTANHRAARGAQGASTTSSGTSDVQPRSGSQNDTGGFTGPKPMLPYSSMFIFGPTNPVRRFCHFVVNLRYFDPFIMIVILASSLALAAEDPVVEKSYSNKILNYFDYVFTGVFTIELLLKVVDLGIILHPGSYIRDLWNILDATVVICALVAFAFNLILSSGGPFGYDQRNTDVLIDYGEKLLSPLKETIFY</sequence>
<dbReference type="AlphaFoldDB" id="A0AAE1DUN2"/>
<dbReference type="GO" id="GO:0007268">
    <property type="term" value="P:chemical synaptic transmission"/>
    <property type="evidence" value="ECO:0007669"/>
    <property type="project" value="TreeGrafter"/>
</dbReference>
<dbReference type="GO" id="GO:0098703">
    <property type="term" value="P:calcium ion import across plasma membrane"/>
    <property type="evidence" value="ECO:0007669"/>
    <property type="project" value="TreeGrafter"/>
</dbReference>
<dbReference type="FunFam" id="1.20.120.350:FF:000011">
    <property type="entry name" value="Voltage-dependent N-type calcium channel subunit alpha"/>
    <property type="match status" value="1"/>
</dbReference>
<evidence type="ECO:0000256" key="14">
    <source>
        <dbReference type="SAM" id="Phobius"/>
    </source>
</evidence>
<evidence type="ECO:0000256" key="5">
    <source>
        <dbReference type="ARBA" id="ARBA00022692"/>
    </source>
</evidence>
<evidence type="ECO:0000256" key="1">
    <source>
        <dbReference type="ARBA" id="ARBA00004141"/>
    </source>
</evidence>
<evidence type="ECO:0000256" key="13">
    <source>
        <dbReference type="SAM" id="MobiDB-lite"/>
    </source>
</evidence>
<keyword evidence="10 14" id="KW-0472">Membrane</keyword>
<dbReference type="InterPro" id="IPR005821">
    <property type="entry name" value="Ion_trans_dom"/>
</dbReference>
<evidence type="ECO:0000313" key="16">
    <source>
        <dbReference type="EMBL" id="KAK3783584.1"/>
    </source>
</evidence>
<keyword evidence="2" id="KW-0813">Transport</keyword>
<evidence type="ECO:0000256" key="10">
    <source>
        <dbReference type="ARBA" id="ARBA00023136"/>
    </source>
</evidence>
<dbReference type="SUPFAM" id="SSF81324">
    <property type="entry name" value="Voltage-gated potassium channels"/>
    <property type="match status" value="1"/>
</dbReference>
<keyword evidence="17" id="KW-1185">Reference proteome</keyword>
<keyword evidence="4" id="KW-0107">Calcium channel</keyword>
<evidence type="ECO:0000256" key="8">
    <source>
        <dbReference type="ARBA" id="ARBA00022989"/>
    </source>
</evidence>
<dbReference type="GO" id="GO:0008331">
    <property type="term" value="F:high voltage-gated calcium channel activity"/>
    <property type="evidence" value="ECO:0007669"/>
    <property type="project" value="TreeGrafter"/>
</dbReference>
<feature type="region of interest" description="Disordered" evidence="13">
    <location>
        <begin position="1"/>
        <end position="30"/>
    </location>
</feature>
<evidence type="ECO:0000256" key="9">
    <source>
        <dbReference type="ARBA" id="ARBA00023065"/>
    </source>
</evidence>
<feature type="transmembrane region" description="Helical" evidence="14">
    <location>
        <begin position="158"/>
        <end position="176"/>
    </location>
</feature>
<dbReference type="PANTHER" id="PTHR45628:SF7">
    <property type="entry name" value="VOLTAGE-DEPENDENT CALCIUM CHANNEL TYPE A SUBUNIT ALPHA-1"/>
    <property type="match status" value="1"/>
</dbReference>
<keyword evidence="7" id="KW-0851">Voltage-gated channel</keyword>
<dbReference type="GO" id="GO:0005891">
    <property type="term" value="C:voltage-gated calcium channel complex"/>
    <property type="evidence" value="ECO:0007669"/>
    <property type="project" value="TreeGrafter"/>
</dbReference>
<evidence type="ECO:0000259" key="15">
    <source>
        <dbReference type="Pfam" id="PF00520"/>
    </source>
</evidence>
<evidence type="ECO:0000256" key="6">
    <source>
        <dbReference type="ARBA" id="ARBA00022837"/>
    </source>
</evidence>
<comment type="subcellular location">
    <subcellularLocation>
        <location evidence="1">Membrane</location>
        <topology evidence="1">Multi-pass membrane protein</topology>
    </subcellularLocation>
</comment>
<dbReference type="Proteomes" id="UP001283361">
    <property type="component" value="Unassembled WGS sequence"/>
</dbReference>
<evidence type="ECO:0000256" key="12">
    <source>
        <dbReference type="ARBA" id="ARBA00023303"/>
    </source>
</evidence>
<keyword evidence="6" id="KW-0106">Calcium</keyword>
<gene>
    <name evidence="16" type="ORF">RRG08_055462</name>
</gene>
<reference evidence="16" key="1">
    <citation type="journal article" date="2023" name="G3 (Bethesda)">
        <title>A reference genome for the long-term kleptoplast-retaining sea slug Elysia crispata morphotype clarki.</title>
        <authorList>
            <person name="Eastman K.E."/>
            <person name="Pendleton A.L."/>
            <person name="Shaikh M.A."/>
            <person name="Suttiyut T."/>
            <person name="Ogas R."/>
            <person name="Tomko P."/>
            <person name="Gavelis G."/>
            <person name="Widhalm J.R."/>
            <person name="Wisecaver J.H."/>
        </authorList>
    </citation>
    <scope>NUCLEOTIDE SEQUENCE</scope>
    <source>
        <strain evidence="16">ECLA1</strain>
    </source>
</reference>
<keyword evidence="5 14" id="KW-0812">Transmembrane</keyword>
<keyword evidence="8 14" id="KW-1133">Transmembrane helix</keyword>
<keyword evidence="12" id="KW-0407">Ion channel</keyword>
<keyword evidence="3" id="KW-0109">Calcium transport</keyword>
<keyword evidence="11" id="KW-0325">Glycoprotein</keyword>
<comment type="caution">
    <text evidence="16">The sequence shown here is derived from an EMBL/GenBank/DDBJ whole genome shotgun (WGS) entry which is preliminary data.</text>
</comment>
<proteinExistence type="predicted"/>
<dbReference type="GO" id="GO:0045202">
    <property type="term" value="C:synapse"/>
    <property type="evidence" value="ECO:0007669"/>
    <property type="project" value="GOC"/>
</dbReference>
<dbReference type="InterPro" id="IPR050599">
    <property type="entry name" value="VDCC_alpha-1_subunit"/>
</dbReference>
<feature type="transmembrane region" description="Helical" evidence="14">
    <location>
        <begin position="228"/>
        <end position="247"/>
    </location>
</feature>
<protein>
    <recommendedName>
        <fullName evidence="15">Ion transport domain-containing protein</fullName>
    </recommendedName>
</protein>
<evidence type="ECO:0000256" key="2">
    <source>
        <dbReference type="ARBA" id="ARBA00022448"/>
    </source>
</evidence>
<dbReference type="EMBL" id="JAWDGP010002389">
    <property type="protein sequence ID" value="KAK3783584.1"/>
    <property type="molecule type" value="Genomic_DNA"/>
</dbReference>
<accession>A0AAE1DUN2</accession>
<evidence type="ECO:0000256" key="4">
    <source>
        <dbReference type="ARBA" id="ARBA00022673"/>
    </source>
</evidence>
<name>A0AAE1DUN2_9GAST</name>
<keyword evidence="9" id="KW-0406">Ion transport</keyword>
<evidence type="ECO:0000313" key="17">
    <source>
        <dbReference type="Proteomes" id="UP001283361"/>
    </source>
</evidence>
<feature type="domain" description="Ion transport" evidence="15">
    <location>
        <begin position="157"/>
        <end position="243"/>
    </location>
</feature>
<feature type="compositionally biased region" description="Low complexity" evidence="13">
    <location>
        <begin position="97"/>
        <end position="110"/>
    </location>
</feature>
<dbReference type="InterPro" id="IPR027359">
    <property type="entry name" value="Volt_channel_dom_sf"/>
</dbReference>
<evidence type="ECO:0000256" key="7">
    <source>
        <dbReference type="ARBA" id="ARBA00022882"/>
    </source>
</evidence>
<evidence type="ECO:0000256" key="11">
    <source>
        <dbReference type="ARBA" id="ARBA00023180"/>
    </source>
</evidence>
<dbReference type="Gene3D" id="1.20.120.350">
    <property type="entry name" value="Voltage-gated potassium channels. Chain C"/>
    <property type="match status" value="1"/>
</dbReference>
<organism evidence="16 17">
    <name type="scientific">Elysia crispata</name>
    <name type="common">lettuce slug</name>
    <dbReference type="NCBI Taxonomy" id="231223"/>
    <lineage>
        <taxon>Eukaryota</taxon>
        <taxon>Metazoa</taxon>
        <taxon>Spiralia</taxon>
        <taxon>Lophotrochozoa</taxon>
        <taxon>Mollusca</taxon>
        <taxon>Gastropoda</taxon>
        <taxon>Heterobranchia</taxon>
        <taxon>Euthyneura</taxon>
        <taxon>Panpulmonata</taxon>
        <taxon>Sacoglossa</taxon>
        <taxon>Placobranchoidea</taxon>
        <taxon>Plakobranchidae</taxon>
        <taxon>Elysia</taxon>
    </lineage>
</organism>
<feature type="compositionally biased region" description="Polar residues" evidence="13">
    <location>
        <begin position="111"/>
        <end position="123"/>
    </location>
</feature>
<dbReference type="PANTHER" id="PTHR45628">
    <property type="entry name" value="VOLTAGE-DEPENDENT CALCIUM CHANNEL TYPE A SUBUNIT ALPHA-1"/>
    <property type="match status" value="1"/>
</dbReference>
<evidence type="ECO:0000256" key="3">
    <source>
        <dbReference type="ARBA" id="ARBA00022568"/>
    </source>
</evidence>